<dbReference type="AlphaFoldDB" id="A0A6J4U5B4"/>
<feature type="non-terminal residue" evidence="2">
    <location>
        <position position="38"/>
    </location>
</feature>
<evidence type="ECO:0000256" key="1">
    <source>
        <dbReference type="SAM" id="MobiDB-lite"/>
    </source>
</evidence>
<gene>
    <name evidence="2" type="ORF">AVDCRST_MAG59-612</name>
</gene>
<reference evidence="2" key="1">
    <citation type="submission" date="2020-02" db="EMBL/GenBank/DDBJ databases">
        <authorList>
            <person name="Meier V. D."/>
        </authorList>
    </citation>
    <scope>NUCLEOTIDE SEQUENCE</scope>
    <source>
        <strain evidence="2">AVDCRST_MAG59</strain>
    </source>
</reference>
<sequence length="38" mass="4376">WRGAQSRERGRAPRQPASPSRSRRRRTSRQSGVVPFVV</sequence>
<feature type="region of interest" description="Disordered" evidence="1">
    <location>
        <begin position="1"/>
        <end position="38"/>
    </location>
</feature>
<evidence type="ECO:0000313" key="2">
    <source>
        <dbReference type="EMBL" id="CAA9538829.1"/>
    </source>
</evidence>
<name>A0A6J4U5B4_9BACT</name>
<protein>
    <submittedName>
        <fullName evidence="2">Uncharacterized protein</fullName>
    </submittedName>
</protein>
<accession>A0A6J4U5B4</accession>
<feature type="compositionally biased region" description="Basic and acidic residues" evidence="1">
    <location>
        <begin position="1"/>
        <end position="11"/>
    </location>
</feature>
<proteinExistence type="predicted"/>
<dbReference type="EMBL" id="CADCWF010000029">
    <property type="protein sequence ID" value="CAA9538829.1"/>
    <property type="molecule type" value="Genomic_DNA"/>
</dbReference>
<feature type="non-terminal residue" evidence="2">
    <location>
        <position position="1"/>
    </location>
</feature>
<organism evidence="2">
    <name type="scientific">uncultured Thermomicrobiales bacterium</name>
    <dbReference type="NCBI Taxonomy" id="1645740"/>
    <lineage>
        <taxon>Bacteria</taxon>
        <taxon>Pseudomonadati</taxon>
        <taxon>Thermomicrobiota</taxon>
        <taxon>Thermomicrobia</taxon>
        <taxon>Thermomicrobiales</taxon>
        <taxon>environmental samples</taxon>
    </lineage>
</organism>